<accession>A0A2P4ZIH9</accession>
<proteinExistence type="predicted"/>
<organism evidence="1 2">
    <name type="scientific">Trichoderma gamsii</name>
    <dbReference type="NCBI Taxonomy" id="398673"/>
    <lineage>
        <taxon>Eukaryota</taxon>
        <taxon>Fungi</taxon>
        <taxon>Dikarya</taxon>
        <taxon>Ascomycota</taxon>
        <taxon>Pezizomycotina</taxon>
        <taxon>Sordariomycetes</taxon>
        <taxon>Hypocreomycetidae</taxon>
        <taxon>Hypocreales</taxon>
        <taxon>Hypocreaceae</taxon>
        <taxon>Trichoderma</taxon>
    </lineage>
</organism>
<dbReference type="RefSeq" id="XP_024405255.1">
    <property type="nucleotide sequence ID" value="XM_024550019.1"/>
</dbReference>
<dbReference type="EMBL" id="JPDN02000025">
    <property type="protein sequence ID" value="PON24099.1"/>
    <property type="molecule type" value="Genomic_DNA"/>
</dbReference>
<comment type="caution">
    <text evidence="1">The sequence shown here is derived from an EMBL/GenBank/DDBJ whole genome shotgun (WGS) entry which is preliminary data.</text>
</comment>
<sequence>MNEKFPNLTMESCESLGSMHQRGRQIPPPATPNPGSTSIHVRVELVLLYEPSRLVLPLTTFGGEAAIATCVLVCHAVMGLSTYTQMATYKLVQAKSQDVGLSLLPDWLSHESRLRVQRCSNASISLAPAAVYPPSFTSRRRRALQLSMYYSFIFSSSTELSHVKRTLIASIMASSQNVSPRLYL</sequence>
<reference evidence="1 2" key="1">
    <citation type="journal article" date="2016" name="Genome Announc.">
        <title>Draft Whole-Genome Sequence of Trichoderma gamsii T6085, a Promising Biocontrol Agent of Fusarium Head Blight on Wheat.</title>
        <authorList>
            <person name="Baroncelli R."/>
            <person name="Zapparata A."/>
            <person name="Piaggeschi G."/>
            <person name="Sarrocco S."/>
            <person name="Vannacci G."/>
        </authorList>
    </citation>
    <scope>NUCLEOTIDE SEQUENCE [LARGE SCALE GENOMIC DNA]</scope>
    <source>
        <strain evidence="1 2">T6085</strain>
    </source>
</reference>
<gene>
    <name evidence="1" type="ORF">TGAM01_v207110</name>
</gene>
<evidence type="ECO:0000313" key="1">
    <source>
        <dbReference type="EMBL" id="PON24099.1"/>
    </source>
</evidence>
<dbReference type="GeneID" id="36347682"/>
<dbReference type="Proteomes" id="UP000054821">
    <property type="component" value="Unassembled WGS sequence"/>
</dbReference>
<name>A0A2P4ZIH9_9HYPO</name>
<evidence type="ECO:0000313" key="2">
    <source>
        <dbReference type="Proteomes" id="UP000054821"/>
    </source>
</evidence>
<keyword evidence="2" id="KW-1185">Reference proteome</keyword>
<protein>
    <submittedName>
        <fullName evidence="1">Uncharacterized protein</fullName>
    </submittedName>
</protein>
<dbReference type="AlphaFoldDB" id="A0A2P4ZIH9"/>